<dbReference type="RefSeq" id="XP_031344677.1">
    <property type="nucleotide sequence ID" value="XM_031488817.1"/>
</dbReference>
<evidence type="ECO:0000256" key="1">
    <source>
        <dbReference type="SAM" id="SignalP"/>
    </source>
</evidence>
<dbReference type="AlphaFoldDB" id="A0A1Y1M946"/>
<feature type="signal peptide" evidence="1">
    <location>
        <begin position="1"/>
        <end position="21"/>
    </location>
</feature>
<organism evidence="2">
    <name type="scientific">Photinus pyralis</name>
    <name type="common">Common eastern firefly</name>
    <name type="synonym">Lampyris pyralis</name>
    <dbReference type="NCBI Taxonomy" id="7054"/>
    <lineage>
        <taxon>Eukaryota</taxon>
        <taxon>Metazoa</taxon>
        <taxon>Ecdysozoa</taxon>
        <taxon>Arthropoda</taxon>
        <taxon>Hexapoda</taxon>
        <taxon>Insecta</taxon>
        <taxon>Pterygota</taxon>
        <taxon>Neoptera</taxon>
        <taxon>Endopterygota</taxon>
        <taxon>Coleoptera</taxon>
        <taxon>Polyphaga</taxon>
        <taxon>Elateriformia</taxon>
        <taxon>Elateroidea</taxon>
        <taxon>Lampyridae</taxon>
        <taxon>Lampyrinae</taxon>
        <taxon>Photinus</taxon>
    </lineage>
</organism>
<sequence length="148" mass="16984">MNMKALSCVLILFAIVKFVRMEEEIVSKVECSNQQTAEWMNIMLSYPYECFDPQFFLEILTCYDGPRNTSFGEHLNKCAIQSYSSSGVVCRSDCPDMMNKVTVMAVQEFDFKCENDKFLESFFTCLLKIRQGAECPENGYSSCAKPFE</sequence>
<dbReference type="EMBL" id="GEZM01038731">
    <property type="protein sequence ID" value="JAV81538.1"/>
    <property type="molecule type" value="Transcribed_RNA"/>
</dbReference>
<dbReference type="GeneID" id="116171815"/>
<name>A0A1Y1M946_PHOPY</name>
<feature type="chain" id="PRO_5012530685" evidence="1">
    <location>
        <begin position="22"/>
        <end position="148"/>
    </location>
</feature>
<evidence type="ECO:0000313" key="2">
    <source>
        <dbReference type="EMBL" id="JAV81538.1"/>
    </source>
</evidence>
<dbReference type="KEGG" id="ppyr:116171815"/>
<accession>A0A1Y1M946</accession>
<protein>
    <submittedName>
        <fullName evidence="2">Uncharacterized protein</fullName>
    </submittedName>
</protein>
<reference evidence="2" key="1">
    <citation type="journal article" date="2016" name="Sci. Rep.">
        <title>Molecular characterization of firefly nuptial gifts: a multi-omics approach sheds light on postcopulatory sexual selection.</title>
        <authorList>
            <person name="Al-Wathiqui N."/>
            <person name="Fallon T.R."/>
            <person name="South A."/>
            <person name="Weng J.K."/>
            <person name="Lewis S.M."/>
        </authorList>
    </citation>
    <scope>NUCLEOTIDE SEQUENCE</scope>
</reference>
<keyword evidence="1" id="KW-0732">Signal</keyword>
<proteinExistence type="predicted"/>